<dbReference type="Pfam" id="PF08668">
    <property type="entry name" value="HDOD"/>
    <property type="match status" value="1"/>
</dbReference>
<keyword evidence="5" id="KW-1185">Reference proteome</keyword>
<name>A0A1Y6CZ43_9GAMM</name>
<feature type="region of interest" description="Disordered" evidence="1">
    <location>
        <begin position="14"/>
        <end position="36"/>
    </location>
</feature>
<dbReference type="InterPro" id="IPR014710">
    <property type="entry name" value="RmlC-like_jellyroll"/>
</dbReference>
<dbReference type="SUPFAM" id="SSF109604">
    <property type="entry name" value="HD-domain/PDEase-like"/>
    <property type="match status" value="1"/>
</dbReference>
<dbReference type="EMBL" id="FXAM01000001">
    <property type="protein sequence ID" value="SMF95948.1"/>
    <property type="molecule type" value="Genomic_DNA"/>
</dbReference>
<feature type="domain" description="Cyclic nucleotide-binding" evidence="2">
    <location>
        <begin position="54"/>
        <end position="144"/>
    </location>
</feature>
<evidence type="ECO:0000259" key="2">
    <source>
        <dbReference type="PROSITE" id="PS50042"/>
    </source>
</evidence>
<gene>
    <name evidence="4" type="ORF">SAMN02949497_3326</name>
</gene>
<evidence type="ECO:0000259" key="3">
    <source>
        <dbReference type="PROSITE" id="PS51833"/>
    </source>
</evidence>
<dbReference type="PANTHER" id="PTHR33525">
    <property type="match status" value="1"/>
</dbReference>
<dbReference type="PROSITE" id="PS51833">
    <property type="entry name" value="HDOD"/>
    <property type="match status" value="1"/>
</dbReference>
<dbReference type="CDD" id="cd00038">
    <property type="entry name" value="CAP_ED"/>
    <property type="match status" value="1"/>
</dbReference>
<protein>
    <submittedName>
        <fullName evidence="4">HD-like signal output (HDOD) domain, no enzymatic activity</fullName>
    </submittedName>
</protein>
<reference evidence="4 5" key="1">
    <citation type="submission" date="2016-12" db="EMBL/GenBank/DDBJ databases">
        <authorList>
            <person name="Song W.-J."/>
            <person name="Kurnit D.M."/>
        </authorList>
    </citation>
    <scope>NUCLEOTIDE SEQUENCE [LARGE SCALE GENOMIC DNA]</scope>
    <source>
        <strain evidence="4 5">175</strain>
    </source>
</reference>
<dbReference type="RefSeq" id="WP_085214602.1">
    <property type="nucleotide sequence ID" value="NZ_FXAM01000001.1"/>
</dbReference>
<dbReference type="InterPro" id="IPR013976">
    <property type="entry name" value="HDOD"/>
</dbReference>
<dbReference type="PANTHER" id="PTHR33525:SF3">
    <property type="entry name" value="RIBONUCLEASE Y"/>
    <property type="match status" value="1"/>
</dbReference>
<evidence type="ECO:0000313" key="5">
    <source>
        <dbReference type="Proteomes" id="UP000192923"/>
    </source>
</evidence>
<dbReference type="OrthoDB" id="598113at2"/>
<dbReference type="STRING" id="1760988.SAMN02949497_3326"/>
<dbReference type="SUPFAM" id="SSF51206">
    <property type="entry name" value="cAMP-binding domain-like"/>
    <property type="match status" value="1"/>
</dbReference>
<feature type="domain" description="HDOD" evidence="3">
    <location>
        <begin position="193"/>
        <end position="379"/>
    </location>
</feature>
<dbReference type="AlphaFoldDB" id="A0A1Y6CZ43"/>
<dbReference type="Pfam" id="PF00027">
    <property type="entry name" value="cNMP_binding"/>
    <property type="match status" value="1"/>
</dbReference>
<evidence type="ECO:0000313" key="4">
    <source>
        <dbReference type="EMBL" id="SMF95948.1"/>
    </source>
</evidence>
<evidence type="ECO:0000256" key="1">
    <source>
        <dbReference type="SAM" id="MobiDB-lite"/>
    </source>
</evidence>
<organism evidence="4 5">
    <name type="scientific">Methylomagnum ishizawai</name>
    <dbReference type="NCBI Taxonomy" id="1760988"/>
    <lineage>
        <taxon>Bacteria</taxon>
        <taxon>Pseudomonadati</taxon>
        <taxon>Pseudomonadota</taxon>
        <taxon>Gammaproteobacteria</taxon>
        <taxon>Methylococcales</taxon>
        <taxon>Methylococcaceae</taxon>
        <taxon>Methylomagnum</taxon>
    </lineage>
</organism>
<dbReference type="Proteomes" id="UP000192923">
    <property type="component" value="Unassembled WGS sequence"/>
</dbReference>
<accession>A0A1Y6CZ43</accession>
<dbReference type="Gene3D" id="2.60.120.10">
    <property type="entry name" value="Jelly Rolls"/>
    <property type="match status" value="1"/>
</dbReference>
<dbReference type="PROSITE" id="PS50042">
    <property type="entry name" value="CNMP_BINDING_3"/>
    <property type="match status" value="1"/>
</dbReference>
<dbReference type="InterPro" id="IPR000595">
    <property type="entry name" value="cNMP-bd_dom"/>
</dbReference>
<dbReference type="InterPro" id="IPR018490">
    <property type="entry name" value="cNMP-bd_dom_sf"/>
</dbReference>
<proteinExistence type="predicted"/>
<dbReference type="Gene3D" id="1.10.3210.10">
    <property type="entry name" value="Hypothetical protein af1432"/>
    <property type="match status" value="1"/>
</dbReference>
<dbReference type="InterPro" id="IPR052340">
    <property type="entry name" value="RNase_Y/CdgJ"/>
</dbReference>
<sequence length="452" mass="49078">MKSLLSRFKWPFRTQATTPPEPLPEPRFESAPAPTPPARRAAAIELQTLQQLFPLRTLDEDTLKAFVLDREADIYPEGSILFRQGEPAHSVHYLLQGRVALETAEGTGYEIQAGSAQARFPLYAGRQYNATAQAKTEIQVLRISAQIMAQCEPGATTLGTDTDPLDLELPDAVRDNPVFQAFHEHYLGGGLALPTLPTVAAKLGQAIERDCHLRELAGHVQLDPVIGSRLVSVANSPLYHAGEPVNSCHDAIAVLGMAATRNLVLGLCLKRVFESKEPRVNALLHTQWKQSLQLSALCYVLAGENGGIDREEALLAGLIADIGALPFLSFLARTSGPAWSEADVQAILPLVRGPLGAHLLGRWHFPAELARIPCLAENWYHDGGPRLDLADIVILSKLHAYIGTPRRAELPAINAIPAFSKLKEGKLSPELSLDILAKAKHKIGQALKVFSG</sequence>